<feature type="compositionally biased region" description="Basic residues" evidence="16">
    <location>
        <begin position="171"/>
        <end position="181"/>
    </location>
</feature>
<dbReference type="GO" id="GO:0047277">
    <property type="term" value="F:globoside alpha-N-acetylgalactosaminyltransferase activity"/>
    <property type="evidence" value="ECO:0007669"/>
    <property type="project" value="TreeGrafter"/>
</dbReference>
<feature type="binding site" evidence="14">
    <location>
        <begin position="575"/>
        <end position="577"/>
    </location>
    <ligand>
        <name>UDP-N-acetyl-alpha-D-galactosamine</name>
        <dbReference type="ChEBI" id="CHEBI:67138"/>
    </ligand>
</feature>
<feature type="compositionally biased region" description="Basic residues" evidence="16">
    <location>
        <begin position="446"/>
        <end position="466"/>
    </location>
</feature>
<evidence type="ECO:0000256" key="8">
    <source>
        <dbReference type="ARBA" id="ARBA00022989"/>
    </source>
</evidence>
<dbReference type="Pfam" id="PF04935">
    <property type="entry name" value="SURF6"/>
    <property type="match status" value="1"/>
</dbReference>
<evidence type="ECO:0000256" key="3">
    <source>
        <dbReference type="ARBA" id="ARBA00010413"/>
    </source>
</evidence>
<evidence type="ECO:0000256" key="14">
    <source>
        <dbReference type="PIRSR" id="PIRSR605076-2"/>
    </source>
</evidence>
<dbReference type="Gene3D" id="3.90.550.10">
    <property type="entry name" value="Spore Coat Polysaccharide Biosynthesis Protein SpsA, Chain A"/>
    <property type="match status" value="1"/>
</dbReference>
<feature type="compositionally biased region" description="Basic residues" evidence="16">
    <location>
        <begin position="418"/>
        <end position="428"/>
    </location>
</feature>
<dbReference type="CDD" id="cd02515">
    <property type="entry name" value="Glyco_transf_6"/>
    <property type="match status" value="1"/>
</dbReference>
<dbReference type="Pfam" id="PF03414">
    <property type="entry name" value="Glyco_transf_6"/>
    <property type="match status" value="1"/>
</dbReference>
<proteinExistence type="inferred from homology"/>
<comment type="caution">
    <text evidence="18">The sequence shown here is derived from an EMBL/GenBank/DDBJ whole genome shotgun (WGS) entry which is preliminary data.</text>
</comment>
<evidence type="ECO:0000256" key="1">
    <source>
        <dbReference type="ARBA" id="ARBA00004123"/>
    </source>
</evidence>
<evidence type="ECO:0000256" key="4">
    <source>
        <dbReference type="ARBA" id="ARBA00022676"/>
    </source>
</evidence>
<gene>
    <name evidence="18" type="ORF">HGM15179_014489</name>
</gene>
<keyword evidence="4" id="KW-0328">Glycosyltransferase</keyword>
<feature type="region of interest" description="Disordered" evidence="16">
    <location>
        <begin position="332"/>
        <end position="353"/>
    </location>
</feature>
<dbReference type="GO" id="GO:0016020">
    <property type="term" value="C:membrane"/>
    <property type="evidence" value="ECO:0007669"/>
    <property type="project" value="UniProtKB-SubCell"/>
</dbReference>
<comment type="cofactor">
    <cofactor evidence="15">
        <name>Mn(2+)</name>
        <dbReference type="ChEBI" id="CHEBI:29035"/>
    </cofactor>
    <text evidence="15">Binds 1 Mn(2+) ion per subunit.</text>
</comment>
<feature type="region of interest" description="Disordered" evidence="16">
    <location>
        <begin position="154"/>
        <end position="241"/>
    </location>
</feature>
<dbReference type="EMBL" id="SWJQ01000575">
    <property type="protein sequence ID" value="TRZ12635.1"/>
    <property type="molecule type" value="Genomic_DNA"/>
</dbReference>
<dbReference type="GO" id="GO:0006357">
    <property type="term" value="P:regulation of transcription by RNA polymerase II"/>
    <property type="evidence" value="ECO:0007669"/>
    <property type="project" value="InterPro"/>
</dbReference>
<feature type="binding site" evidence="14">
    <location>
        <position position="687"/>
    </location>
    <ligand>
        <name>an alpha-L-fucosyl-(1-&gt;2)-beta-D-galactosyl derivative</name>
        <dbReference type="ChEBI" id="CHEBI:140327"/>
    </ligand>
</feature>
<comment type="similarity">
    <text evidence="3">Belongs to the glycosyltransferase 6 family.</text>
</comment>
<evidence type="ECO:0000313" key="18">
    <source>
        <dbReference type="EMBL" id="TRZ12635.1"/>
    </source>
</evidence>
<dbReference type="PANTHER" id="PTHR10462">
    <property type="entry name" value="GLYCOSYLTRANSFERASE-RELATED"/>
    <property type="match status" value="1"/>
</dbReference>
<dbReference type="GO" id="GO:0031982">
    <property type="term" value="C:vesicle"/>
    <property type="evidence" value="ECO:0007669"/>
    <property type="project" value="TreeGrafter"/>
</dbReference>
<dbReference type="FunFam" id="3.90.550.10:FF:000022">
    <property type="entry name" value="Histo-blood group ABO system transferase"/>
    <property type="match status" value="1"/>
</dbReference>
<evidence type="ECO:0000256" key="13">
    <source>
        <dbReference type="PIRSR" id="PIRSR605076-1"/>
    </source>
</evidence>
<keyword evidence="7" id="KW-0735">Signal-anchor</keyword>
<evidence type="ECO:0000256" key="10">
    <source>
        <dbReference type="ARBA" id="ARBA00023136"/>
    </source>
</evidence>
<feature type="compositionally biased region" description="Polar residues" evidence="16">
    <location>
        <begin position="212"/>
        <end position="222"/>
    </location>
</feature>
<dbReference type="InterPro" id="IPR029190">
    <property type="entry name" value="Rrp14/SURF6_C"/>
</dbReference>
<evidence type="ECO:0000256" key="2">
    <source>
        <dbReference type="ARBA" id="ARBA00004606"/>
    </source>
</evidence>
<organism evidence="18 19">
    <name type="scientific">Zosterops borbonicus</name>
    <dbReference type="NCBI Taxonomy" id="364589"/>
    <lineage>
        <taxon>Eukaryota</taxon>
        <taxon>Metazoa</taxon>
        <taxon>Chordata</taxon>
        <taxon>Craniata</taxon>
        <taxon>Vertebrata</taxon>
        <taxon>Euteleostomi</taxon>
        <taxon>Archelosauria</taxon>
        <taxon>Archosauria</taxon>
        <taxon>Dinosauria</taxon>
        <taxon>Saurischia</taxon>
        <taxon>Theropoda</taxon>
        <taxon>Coelurosauria</taxon>
        <taxon>Aves</taxon>
        <taxon>Neognathae</taxon>
        <taxon>Neoaves</taxon>
        <taxon>Telluraves</taxon>
        <taxon>Australaves</taxon>
        <taxon>Passeriformes</taxon>
        <taxon>Sylvioidea</taxon>
        <taxon>Zosteropidae</taxon>
        <taxon>Zosterops</taxon>
    </lineage>
</organism>
<feature type="compositionally biased region" description="Basic residues" evidence="16">
    <location>
        <begin position="275"/>
        <end position="290"/>
    </location>
</feature>
<evidence type="ECO:0000259" key="17">
    <source>
        <dbReference type="Pfam" id="PF04935"/>
    </source>
</evidence>
<evidence type="ECO:0000256" key="7">
    <source>
        <dbReference type="ARBA" id="ARBA00022968"/>
    </source>
</evidence>
<feature type="binding site" evidence="14">
    <location>
        <position position="757"/>
    </location>
    <ligand>
        <name>an alpha-L-fucosyl-(1-&gt;2)-beta-D-galactosyl derivative</name>
        <dbReference type="ChEBI" id="CHEBI:140327"/>
    </ligand>
</feature>
<accession>A0A8K1LG20</accession>
<evidence type="ECO:0000256" key="12">
    <source>
        <dbReference type="ARBA" id="ARBA00023242"/>
    </source>
</evidence>
<feature type="compositionally biased region" description="Polar residues" evidence="16">
    <location>
        <begin position="229"/>
        <end position="241"/>
    </location>
</feature>
<keyword evidence="9" id="KW-0805">Transcription regulation</keyword>
<feature type="domain" description="Ribosomal RNA-processing protein 14/surfeit locus protein 6 C-terminal" evidence="17">
    <location>
        <begin position="270"/>
        <end position="464"/>
    </location>
</feature>
<dbReference type="InterPro" id="IPR009332">
    <property type="entry name" value="Med22"/>
</dbReference>
<feature type="binding site" evidence="15">
    <location>
        <position position="667"/>
    </location>
    <ligand>
        <name>Mn(2+)</name>
        <dbReference type="ChEBI" id="CHEBI:29035"/>
    </ligand>
</feature>
<dbReference type="GO" id="GO:0016592">
    <property type="term" value="C:mediator complex"/>
    <property type="evidence" value="ECO:0007669"/>
    <property type="project" value="InterPro"/>
</dbReference>
<dbReference type="InterPro" id="IPR029044">
    <property type="entry name" value="Nucleotide-diphossugar_trans"/>
</dbReference>
<sequence length="806" mass="93583">MAQPRVLPQSKETLLQSYNKRLKDDVKSIMDNFTEIIKTAKIEDETQVSRATQGEQDNYEMHVRAANIVRAGESLMKLVSDLKQFLILNDFPSVNEAINQRNQQLRSLQEECDKKLIALRDEISIDLYELEEEYYSSRSPTGCKCPGEGGVHSIPGLIVSKPGQPEDAVRQVKKQKKKKPRKQTEKKNAPSAKRMVSNTSKPTPGQKAAPQASKSSPQGGTQNRKESLATGSKSELSSPSVSAINLLRQRLHEKIKKASGQDNAKELTPAVLEKRQRRKYERERKKRRQKELKMKAKMEKKETEEVPEEPENKKEESKAEVVFNRVEVHEESELNKVQKKKEKRKAVKGNITPLTGKNYKQLLSRLETRKNKLEELKEKDEKKAQELETKIKWTNALYKAEGVKIRDDEERLKEALKRKEKRKAQRKKQWQERTVRVVEKMQQRQDKRKKNIQKKKKERIEKKKARARKKGRVLPEDLKKAGFKAIGGSGKVHYLPYYLPCPEIFSMKLQYTEEKLIQLFPQLFYQQPRVLAPKRQDVLTVTPWLAPIVWEGTFNPEILESAYRPLNLTIGVTAFAVGKYTRFVRRFLESAERHFLRGFQVNYYIFTDSPQSIPQTQLQPGRRLAVVPIHKFSSWQEISMRRMEAINRHVAQVSHREVQYLFCLDIDMVFHNPWGPETLGDMVAAIHPGYFNVAREQFPYERRSSSAAFIPEGEGDFYYGGAVFGGLVRKVYEFTKSCHMTILADKANGIMAAWQEESHLNRHFLSHKPSKVLSPEYIWDDRKPKPPEIRLIRFSTVNKNYEEVRN</sequence>
<dbReference type="Pfam" id="PF06179">
    <property type="entry name" value="Med22"/>
    <property type="match status" value="1"/>
</dbReference>
<keyword evidence="12" id="KW-0539">Nucleus</keyword>
<dbReference type="SUPFAM" id="SSF53448">
    <property type="entry name" value="Nucleotide-diphospho-sugar transferases"/>
    <property type="match status" value="1"/>
</dbReference>
<dbReference type="AlphaFoldDB" id="A0A8K1LG20"/>
<dbReference type="GO" id="GO:0003712">
    <property type="term" value="F:transcription coregulator activity"/>
    <property type="evidence" value="ECO:0007669"/>
    <property type="project" value="InterPro"/>
</dbReference>
<keyword evidence="6" id="KW-0812">Transmembrane</keyword>
<protein>
    <recommendedName>
        <fullName evidence="17">Ribosomal RNA-processing protein 14/surfeit locus protein 6 C-terminal domain-containing protein</fullName>
    </recommendedName>
</protein>
<keyword evidence="19" id="KW-1185">Reference proteome</keyword>
<dbReference type="GO" id="GO:0005975">
    <property type="term" value="P:carbohydrate metabolic process"/>
    <property type="evidence" value="ECO:0007669"/>
    <property type="project" value="InterPro"/>
</dbReference>
<evidence type="ECO:0000256" key="5">
    <source>
        <dbReference type="ARBA" id="ARBA00022679"/>
    </source>
</evidence>
<feature type="active site" description="Nucleophile" evidence="13">
    <location>
        <position position="757"/>
    </location>
</feature>
<name>A0A8K1LG20_9PASS</name>
<keyword evidence="5" id="KW-0808">Transferase</keyword>
<dbReference type="Proteomes" id="UP000796761">
    <property type="component" value="Unassembled WGS sequence"/>
</dbReference>
<keyword evidence="10" id="KW-0472">Membrane</keyword>
<dbReference type="GO" id="GO:0046872">
    <property type="term" value="F:metal ion binding"/>
    <property type="evidence" value="ECO:0007669"/>
    <property type="project" value="UniProtKB-KW"/>
</dbReference>
<dbReference type="InterPro" id="IPR005076">
    <property type="entry name" value="Glyco_trans_6"/>
</dbReference>
<evidence type="ECO:0000256" key="11">
    <source>
        <dbReference type="ARBA" id="ARBA00023163"/>
    </source>
</evidence>
<reference evidence="18" key="1">
    <citation type="submission" date="2019-04" db="EMBL/GenBank/DDBJ databases">
        <title>Genome assembly of Zosterops borbonicus 15179.</title>
        <authorList>
            <person name="Leroy T."/>
            <person name="Anselmetti Y."/>
            <person name="Tilak M.-K."/>
            <person name="Nabholz B."/>
        </authorList>
    </citation>
    <scope>NUCLEOTIDE SEQUENCE</scope>
    <source>
        <strain evidence="18">HGM_15179</strain>
        <tissue evidence="18">Muscle</tissue>
    </source>
</reference>
<feature type="binding site" evidence="14">
    <location>
        <begin position="665"/>
        <end position="667"/>
    </location>
    <ligand>
        <name>UDP-N-acetyl-alpha-D-galactosamine</name>
        <dbReference type="ChEBI" id="CHEBI:67138"/>
    </ligand>
</feature>
<keyword evidence="11" id="KW-0804">Transcription</keyword>
<feature type="binding site" evidence="14">
    <location>
        <position position="780"/>
    </location>
    <ligand>
        <name>an alpha-L-fucosyl-(1-&gt;2)-beta-D-galactosyl derivative</name>
        <dbReference type="ChEBI" id="CHEBI:140327"/>
    </ligand>
</feature>
<evidence type="ECO:0000256" key="9">
    <source>
        <dbReference type="ARBA" id="ARBA00023015"/>
    </source>
</evidence>
<dbReference type="OrthoDB" id="10013941at2759"/>
<comment type="subcellular location">
    <subcellularLocation>
        <location evidence="2">Membrane</location>
        <topology evidence="2">Single-pass type II membrane protein</topology>
    </subcellularLocation>
    <subcellularLocation>
        <location evidence="1">Nucleus</location>
    </subcellularLocation>
</comment>
<feature type="compositionally biased region" description="Basic residues" evidence="16">
    <location>
        <begin position="337"/>
        <end position="347"/>
    </location>
</feature>
<feature type="compositionally biased region" description="Basic and acidic residues" evidence="16">
    <location>
        <begin position="429"/>
        <end position="445"/>
    </location>
</feature>
<keyword evidence="8" id="KW-1133">Transmembrane helix</keyword>
<dbReference type="PANTHER" id="PTHR10462:SF49">
    <property type="entry name" value="GLOBOSIDE ALPHA-1,3-N-ACETYLGALACTOSAMINYLTRANSFERASE 1"/>
    <property type="match status" value="1"/>
</dbReference>
<keyword evidence="15" id="KW-0464">Manganese</keyword>
<keyword evidence="15" id="KW-0479">Metal-binding</keyword>
<feature type="compositionally biased region" description="Basic and acidic residues" evidence="16">
    <location>
        <begin position="291"/>
        <end position="319"/>
    </location>
</feature>
<feature type="region of interest" description="Disordered" evidence="16">
    <location>
        <begin position="418"/>
        <end position="466"/>
    </location>
</feature>
<evidence type="ECO:0000256" key="6">
    <source>
        <dbReference type="ARBA" id="ARBA00022692"/>
    </source>
</evidence>
<evidence type="ECO:0000256" key="15">
    <source>
        <dbReference type="PIRSR" id="PIRSR605076-3"/>
    </source>
</evidence>
<feature type="region of interest" description="Disordered" evidence="16">
    <location>
        <begin position="254"/>
        <end position="320"/>
    </location>
</feature>
<evidence type="ECO:0000256" key="16">
    <source>
        <dbReference type="SAM" id="MobiDB-lite"/>
    </source>
</evidence>
<evidence type="ECO:0000313" key="19">
    <source>
        <dbReference type="Proteomes" id="UP000796761"/>
    </source>
</evidence>
<feature type="binding site" evidence="14">
    <location>
        <position position="580"/>
    </location>
    <ligand>
        <name>UDP-N-acetyl-alpha-D-galactosamine</name>
        <dbReference type="ChEBI" id="CHEBI:67138"/>
    </ligand>
</feature>
<feature type="binding site" evidence="15">
    <location>
        <position position="665"/>
    </location>
    <ligand>
        <name>Mn(2+)</name>
        <dbReference type="ChEBI" id="CHEBI:29035"/>
    </ligand>
</feature>
<dbReference type="GO" id="GO:0005794">
    <property type="term" value="C:Golgi apparatus"/>
    <property type="evidence" value="ECO:0007669"/>
    <property type="project" value="TreeGrafter"/>
</dbReference>